<dbReference type="GO" id="GO:0003700">
    <property type="term" value="F:DNA-binding transcription factor activity"/>
    <property type="evidence" value="ECO:0007669"/>
    <property type="project" value="InterPro"/>
</dbReference>
<evidence type="ECO:0000259" key="4">
    <source>
        <dbReference type="PROSITE" id="PS50987"/>
    </source>
</evidence>
<dbReference type="SMART" id="SM00418">
    <property type="entry name" value="HTH_ARSR"/>
    <property type="match status" value="1"/>
</dbReference>
<evidence type="ECO:0000313" key="6">
    <source>
        <dbReference type="Proteomes" id="UP000199435"/>
    </source>
</evidence>
<organism evidence="5 6">
    <name type="scientific">Rhizobium miluonense</name>
    <dbReference type="NCBI Taxonomy" id="411945"/>
    <lineage>
        <taxon>Bacteria</taxon>
        <taxon>Pseudomonadati</taxon>
        <taxon>Pseudomonadota</taxon>
        <taxon>Alphaproteobacteria</taxon>
        <taxon>Hyphomicrobiales</taxon>
        <taxon>Rhizobiaceae</taxon>
        <taxon>Rhizobium/Agrobacterium group</taxon>
        <taxon>Rhizobium</taxon>
    </lineage>
</organism>
<name>A0A1C3VRE5_9HYPH</name>
<keyword evidence="2 5" id="KW-0238">DNA-binding</keyword>
<dbReference type="PANTHER" id="PTHR43132:SF2">
    <property type="entry name" value="ARSENICAL RESISTANCE OPERON REPRESSOR ARSR-RELATED"/>
    <property type="match status" value="1"/>
</dbReference>
<dbReference type="GO" id="GO:0003677">
    <property type="term" value="F:DNA binding"/>
    <property type="evidence" value="ECO:0007669"/>
    <property type="project" value="UniProtKB-KW"/>
</dbReference>
<dbReference type="OrthoDB" id="194599at2"/>
<proteinExistence type="predicted"/>
<dbReference type="STRING" id="411945.GA0061102_1016112"/>
<dbReference type="SUPFAM" id="SSF46785">
    <property type="entry name" value="Winged helix' DNA-binding domain"/>
    <property type="match status" value="1"/>
</dbReference>
<dbReference type="PRINTS" id="PR00778">
    <property type="entry name" value="HTHARSR"/>
</dbReference>
<dbReference type="InterPro" id="IPR036388">
    <property type="entry name" value="WH-like_DNA-bd_sf"/>
</dbReference>
<evidence type="ECO:0000256" key="1">
    <source>
        <dbReference type="ARBA" id="ARBA00023015"/>
    </source>
</evidence>
<keyword evidence="1" id="KW-0805">Transcription regulation</keyword>
<keyword evidence="6" id="KW-1185">Reference proteome</keyword>
<dbReference type="AlphaFoldDB" id="A0A1C3VRE5"/>
<feature type="domain" description="HTH arsR-type" evidence="4">
    <location>
        <begin position="17"/>
        <end position="111"/>
    </location>
</feature>
<dbReference type="InterPro" id="IPR036390">
    <property type="entry name" value="WH_DNA-bd_sf"/>
</dbReference>
<dbReference type="NCBIfam" id="NF033788">
    <property type="entry name" value="HTH_metalloreg"/>
    <property type="match status" value="1"/>
</dbReference>
<dbReference type="InterPro" id="IPR051011">
    <property type="entry name" value="Metal_resp_trans_reg"/>
</dbReference>
<dbReference type="InterPro" id="IPR011991">
    <property type="entry name" value="ArsR-like_HTH"/>
</dbReference>
<dbReference type="Pfam" id="PF01022">
    <property type="entry name" value="HTH_5"/>
    <property type="match status" value="1"/>
</dbReference>
<gene>
    <name evidence="5" type="ORF">GA0061102_1016112</name>
</gene>
<sequence>MSSSPLQGGAAEHNVEEMTEKARKASALLKALSHETRLAILFMLAKREKTVMELEALLDLPQAVVSQHLARLRLDKLVDTRREGRLIHYAVASSEICSVVDALREAFCPAIVEA</sequence>
<keyword evidence="3" id="KW-0804">Transcription</keyword>
<dbReference type="EMBL" id="FMAH01000016">
    <property type="protein sequence ID" value="SCB30187.1"/>
    <property type="molecule type" value="Genomic_DNA"/>
</dbReference>
<accession>A0A1C3VRE5</accession>
<evidence type="ECO:0000313" key="5">
    <source>
        <dbReference type="EMBL" id="SCB30187.1"/>
    </source>
</evidence>
<dbReference type="Gene3D" id="1.10.10.10">
    <property type="entry name" value="Winged helix-like DNA-binding domain superfamily/Winged helix DNA-binding domain"/>
    <property type="match status" value="1"/>
</dbReference>
<evidence type="ECO:0000256" key="2">
    <source>
        <dbReference type="ARBA" id="ARBA00023125"/>
    </source>
</evidence>
<dbReference type="PANTHER" id="PTHR43132">
    <property type="entry name" value="ARSENICAL RESISTANCE OPERON REPRESSOR ARSR-RELATED"/>
    <property type="match status" value="1"/>
</dbReference>
<reference evidence="6" key="1">
    <citation type="submission" date="2016-08" db="EMBL/GenBank/DDBJ databases">
        <authorList>
            <person name="Varghese N."/>
            <person name="Submissions Spin"/>
        </authorList>
    </citation>
    <scope>NUCLEOTIDE SEQUENCE [LARGE SCALE GENOMIC DNA]</scope>
    <source>
        <strain evidence="6">HAMBI 2971</strain>
    </source>
</reference>
<dbReference type="CDD" id="cd00090">
    <property type="entry name" value="HTH_ARSR"/>
    <property type="match status" value="1"/>
</dbReference>
<dbReference type="Proteomes" id="UP000199435">
    <property type="component" value="Unassembled WGS sequence"/>
</dbReference>
<protein>
    <submittedName>
        <fullName evidence="5">DNA-binding transcriptional regulator, ArsR family</fullName>
    </submittedName>
</protein>
<dbReference type="PROSITE" id="PS50987">
    <property type="entry name" value="HTH_ARSR_2"/>
    <property type="match status" value="1"/>
</dbReference>
<evidence type="ECO:0000256" key="3">
    <source>
        <dbReference type="ARBA" id="ARBA00023163"/>
    </source>
</evidence>
<dbReference type="InterPro" id="IPR001845">
    <property type="entry name" value="HTH_ArsR_DNA-bd_dom"/>
</dbReference>
<dbReference type="RefSeq" id="WP_092849882.1">
    <property type="nucleotide sequence ID" value="NZ_FMAH01000016.1"/>
</dbReference>